<dbReference type="Pfam" id="PF05025">
    <property type="entry name" value="RbsD_FucU"/>
    <property type="match status" value="1"/>
</dbReference>
<dbReference type="NCBIfam" id="NF011949">
    <property type="entry name" value="PRK15420.1"/>
    <property type="match status" value="1"/>
</dbReference>
<dbReference type="InterPro" id="IPR007721">
    <property type="entry name" value="RbsD_FucU"/>
</dbReference>
<dbReference type="Proteomes" id="UP001155587">
    <property type="component" value="Unassembled WGS sequence"/>
</dbReference>
<dbReference type="InterPro" id="IPR023750">
    <property type="entry name" value="RbsD-like_sf"/>
</dbReference>
<name>A0A9X3HVQ4_9VIBR</name>
<dbReference type="GO" id="GO:0036373">
    <property type="term" value="F:L-fucose mutarotase activity"/>
    <property type="evidence" value="ECO:0007669"/>
    <property type="project" value="UniProtKB-EC"/>
</dbReference>
<dbReference type="EMBL" id="JAKRRY010000007">
    <property type="protein sequence ID" value="MCW8345815.1"/>
    <property type="molecule type" value="Genomic_DNA"/>
</dbReference>
<organism evidence="4 5">
    <name type="scientific">Vibrio qingdaonensis</name>
    <dbReference type="NCBI Taxonomy" id="2829491"/>
    <lineage>
        <taxon>Bacteria</taxon>
        <taxon>Pseudomonadati</taxon>
        <taxon>Pseudomonadota</taxon>
        <taxon>Gammaproteobacteria</taxon>
        <taxon>Vibrionales</taxon>
        <taxon>Vibrionaceae</taxon>
        <taxon>Vibrio</taxon>
    </lineage>
</organism>
<evidence type="ECO:0000256" key="1">
    <source>
        <dbReference type="ARBA" id="ARBA00000223"/>
    </source>
</evidence>
<dbReference type="AlphaFoldDB" id="A0A9X3HVQ4"/>
<evidence type="ECO:0000256" key="3">
    <source>
        <dbReference type="ARBA" id="ARBA00036324"/>
    </source>
</evidence>
<dbReference type="GO" id="GO:0006004">
    <property type="term" value="P:fucose metabolic process"/>
    <property type="evidence" value="ECO:0007669"/>
    <property type="project" value="TreeGrafter"/>
</dbReference>
<dbReference type="GO" id="GO:0042806">
    <property type="term" value="F:fucose binding"/>
    <property type="evidence" value="ECO:0007669"/>
    <property type="project" value="TreeGrafter"/>
</dbReference>
<dbReference type="InterPro" id="IPR050443">
    <property type="entry name" value="RbsD/FucU_mutarotase"/>
</dbReference>
<dbReference type="Gene3D" id="3.40.1650.10">
    <property type="entry name" value="RbsD-like domain"/>
    <property type="match status" value="1"/>
</dbReference>
<dbReference type="SUPFAM" id="SSF102546">
    <property type="entry name" value="RbsD-like"/>
    <property type="match status" value="1"/>
</dbReference>
<sequence>MLKKINPIIDPELLYILAKMGHGDEVVLSDIHFPAYSINDKVLQARSCEVSDLAEAISSLIELDQYVPDKAVMMSTIGDDVHPAGMIDEYRASLAEDTEICFIDRFAFYERACKATCVVVTGTTRKYGNLILKKGVTPTN</sequence>
<comment type="caution">
    <text evidence="4">The sequence shown here is derived from an EMBL/GenBank/DDBJ whole genome shotgun (WGS) entry which is preliminary data.</text>
</comment>
<comment type="catalytic activity">
    <reaction evidence="1">
        <text>beta-D-ribopyranose = beta-D-ribofuranose</text>
        <dbReference type="Rhea" id="RHEA:25432"/>
        <dbReference type="ChEBI" id="CHEBI:27476"/>
        <dbReference type="ChEBI" id="CHEBI:47002"/>
        <dbReference type="EC" id="5.4.99.62"/>
    </reaction>
</comment>
<gene>
    <name evidence="4" type="primary">fucU</name>
    <name evidence="4" type="ORF">MD535_07300</name>
</gene>
<dbReference type="GO" id="GO:0062193">
    <property type="term" value="F:D-ribose pyranase activity"/>
    <property type="evidence" value="ECO:0007669"/>
    <property type="project" value="UniProtKB-EC"/>
</dbReference>
<evidence type="ECO:0000313" key="4">
    <source>
        <dbReference type="EMBL" id="MCW8345815.1"/>
    </source>
</evidence>
<dbReference type="PANTHER" id="PTHR31690:SF4">
    <property type="entry name" value="FUCOSE MUTAROTASE"/>
    <property type="match status" value="1"/>
</dbReference>
<reference evidence="4" key="1">
    <citation type="submission" date="2022-02" db="EMBL/GenBank/DDBJ databases">
        <title>Vibrio sp. nov, a new bacterium isolated from seawater.</title>
        <authorList>
            <person name="Yuan Y."/>
        </authorList>
    </citation>
    <scope>NUCLEOTIDE SEQUENCE</scope>
    <source>
        <strain evidence="4">ZSDZ65</strain>
    </source>
</reference>
<dbReference type="EC" id="5.1.3.29" evidence="4"/>
<dbReference type="RefSeq" id="WP_265674224.1">
    <property type="nucleotide sequence ID" value="NZ_JAKRRY010000007.1"/>
</dbReference>
<dbReference type="PANTHER" id="PTHR31690">
    <property type="entry name" value="FUCOSE MUTAROTASE"/>
    <property type="match status" value="1"/>
</dbReference>
<keyword evidence="2 4" id="KW-0413">Isomerase</keyword>
<proteinExistence type="predicted"/>
<comment type="catalytic activity">
    <reaction evidence="3">
        <text>alpha-L-fucose = beta-L-fucose</text>
        <dbReference type="Rhea" id="RHEA:25580"/>
        <dbReference type="ChEBI" id="CHEBI:42548"/>
        <dbReference type="ChEBI" id="CHEBI:42589"/>
        <dbReference type="EC" id="5.1.3.29"/>
    </reaction>
</comment>
<evidence type="ECO:0000256" key="2">
    <source>
        <dbReference type="ARBA" id="ARBA00023235"/>
    </source>
</evidence>
<evidence type="ECO:0000313" key="5">
    <source>
        <dbReference type="Proteomes" id="UP001155587"/>
    </source>
</evidence>
<protein>
    <submittedName>
        <fullName evidence="4">L-fucose mutarotase</fullName>
        <ecNumber evidence="4">5.1.3.29</ecNumber>
    </submittedName>
</protein>
<keyword evidence="5" id="KW-1185">Reference proteome</keyword>
<accession>A0A9X3HVQ4</accession>